<feature type="transmembrane region" description="Helical" evidence="2">
    <location>
        <begin position="337"/>
        <end position="355"/>
    </location>
</feature>
<feature type="transmembrane region" description="Helical" evidence="2">
    <location>
        <begin position="188"/>
        <end position="213"/>
    </location>
</feature>
<feature type="transmembrane region" description="Helical" evidence="2">
    <location>
        <begin position="233"/>
        <end position="252"/>
    </location>
</feature>
<evidence type="ECO:0000256" key="2">
    <source>
        <dbReference type="SAM" id="Phobius"/>
    </source>
</evidence>
<reference evidence="3" key="2">
    <citation type="submission" date="2021-09" db="EMBL/GenBank/DDBJ databases">
        <authorList>
            <person name="Gilroy R."/>
        </authorList>
    </citation>
    <scope>NUCLEOTIDE SEQUENCE</scope>
    <source>
        <strain evidence="3">ChiGjej5B5-22894</strain>
    </source>
</reference>
<feature type="transmembrane region" description="Helical" evidence="2">
    <location>
        <begin position="361"/>
        <end position="382"/>
    </location>
</feature>
<organism evidence="3 4">
    <name type="scientific">Brachybacterium massiliense</name>
    <dbReference type="NCBI Taxonomy" id="1755098"/>
    <lineage>
        <taxon>Bacteria</taxon>
        <taxon>Bacillati</taxon>
        <taxon>Actinomycetota</taxon>
        <taxon>Actinomycetes</taxon>
        <taxon>Micrococcales</taxon>
        <taxon>Dermabacteraceae</taxon>
        <taxon>Brachybacterium</taxon>
    </lineage>
</organism>
<dbReference type="AlphaFoldDB" id="A0A921SXD6"/>
<comment type="caution">
    <text evidence="3">The sequence shown here is derived from an EMBL/GenBank/DDBJ whole genome shotgun (WGS) entry which is preliminary data.</text>
</comment>
<keyword evidence="2" id="KW-0472">Membrane</keyword>
<accession>A0A921SXD6</accession>
<feature type="transmembrane region" description="Helical" evidence="2">
    <location>
        <begin position="440"/>
        <end position="460"/>
    </location>
</feature>
<sequence length="488" mass="50210">MTVPGDGQTPPTDPHSQDSQHSGEQPPQAPQFGSPDSAPQPAAAPAATGLTAADLSKKLGAAGLINPLPSLAVGGATYAGGIVMAIVTIVLVAVAAMLTGIGNPVEASLESMDLGPEEALSGVAMALRFPFQLVALAMLGGLGFSATIEGVSATFSVRLLPAVITLLMVLLSFYGGRFVQRRQGGGQLGIWVSAVVAGFAVALVTVLAALIFAQPLPLGDGITLRLHAAGFDSFFGAFFLIAIAHGLGRVSLRSRPAWWPLLTDLAAGFKLATVHALLVTVVAFLAIAVVTTIQALVNGEMPPVIYVILLLPLLGGYVLSYLTGLDMLSALSATSRGAGMLDFLAGGLSGSEYISVFSMPWYAWLGALVLIPVGLCIASLLWQHQRQVVPGNVIALAVSWAALPIAYFIGALALMILGVVSMQVAVSGGFLQNERFGASLGLAAWTPLLAGVAGVLVELLSRFVAPLVAPYLPGRALSWFRRPLAPAA</sequence>
<evidence type="ECO:0000313" key="4">
    <source>
        <dbReference type="Proteomes" id="UP000742460"/>
    </source>
</evidence>
<feature type="transmembrane region" description="Helical" evidence="2">
    <location>
        <begin position="273"/>
        <end position="297"/>
    </location>
</feature>
<keyword evidence="2" id="KW-1133">Transmembrane helix</keyword>
<protein>
    <submittedName>
        <fullName evidence="3">Uncharacterized protein</fullName>
    </submittedName>
</protein>
<name>A0A921SXD6_9MICO</name>
<keyword evidence="2" id="KW-0812">Transmembrane</keyword>
<reference evidence="3" key="1">
    <citation type="journal article" date="2021" name="PeerJ">
        <title>Extensive microbial diversity within the chicken gut microbiome revealed by metagenomics and culture.</title>
        <authorList>
            <person name="Gilroy R."/>
            <person name="Ravi A."/>
            <person name="Getino M."/>
            <person name="Pursley I."/>
            <person name="Horton D.L."/>
            <person name="Alikhan N.F."/>
            <person name="Baker D."/>
            <person name="Gharbi K."/>
            <person name="Hall N."/>
            <person name="Watson M."/>
            <person name="Adriaenssens E.M."/>
            <person name="Foster-Nyarko E."/>
            <person name="Jarju S."/>
            <person name="Secka A."/>
            <person name="Antonio M."/>
            <person name="Oren A."/>
            <person name="Chaudhuri R.R."/>
            <person name="La Ragione R."/>
            <person name="Hildebrand F."/>
            <person name="Pallen M.J."/>
        </authorList>
    </citation>
    <scope>NUCLEOTIDE SEQUENCE</scope>
    <source>
        <strain evidence="3">ChiGjej5B5-22894</strain>
    </source>
</reference>
<feature type="transmembrane region" description="Helical" evidence="2">
    <location>
        <begin position="76"/>
        <end position="98"/>
    </location>
</feature>
<proteinExistence type="predicted"/>
<gene>
    <name evidence="3" type="ORF">K8V81_06885</name>
</gene>
<evidence type="ECO:0000256" key="1">
    <source>
        <dbReference type="SAM" id="MobiDB-lite"/>
    </source>
</evidence>
<dbReference type="EMBL" id="DYUE01000159">
    <property type="protein sequence ID" value="HJG91434.1"/>
    <property type="molecule type" value="Genomic_DNA"/>
</dbReference>
<evidence type="ECO:0000313" key="3">
    <source>
        <dbReference type="EMBL" id="HJG91434.1"/>
    </source>
</evidence>
<feature type="region of interest" description="Disordered" evidence="1">
    <location>
        <begin position="1"/>
        <end position="47"/>
    </location>
</feature>
<feature type="compositionally biased region" description="Low complexity" evidence="1">
    <location>
        <begin position="33"/>
        <end position="47"/>
    </location>
</feature>
<feature type="transmembrane region" description="Helical" evidence="2">
    <location>
        <begin position="394"/>
        <end position="420"/>
    </location>
</feature>
<feature type="transmembrane region" description="Helical" evidence="2">
    <location>
        <begin position="303"/>
        <end position="325"/>
    </location>
</feature>
<dbReference type="Proteomes" id="UP000742460">
    <property type="component" value="Unassembled WGS sequence"/>
</dbReference>
<feature type="non-terminal residue" evidence="3">
    <location>
        <position position="488"/>
    </location>
</feature>
<feature type="transmembrane region" description="Helical" evidence="2">
    <location>
        <begin position="159"/>
        <end position="176"/>
    </location>
</feature>